<organism evidence="11 12">
    <name type="scientific">Desulfonema magnum</name>
    <dbReference type="NCBI Taxonomy" id="45655"/>
    <lineage>
        <taxon>Bacteria</taxon>
        <taxon>Pseudomonadati</taxon>
        <taxon>Thermodesulfobacteriota</taxon>
        <taxon>Desulfobacteria</taxon>
        <taxon>Desulfobacterales</taxon>
        <taxon>Desulfococcaceae</taxon>
        <taxon>Desulfonema</taxon>
    </lineage>
</organism>
<keyword evidence="12" id="KW-1185">Reference proteome</keyword>
<dbReference type="Proteomes" id="UP000663722">
    <property type="component" value="Chromosome"/>
</dbReference>
<dbReference type="CDD" id="cd12912">
    <property type="entry name" value="PDC2_MCP_like"/>
    <property type="match status" value="1"/>
</dbReference>
<dbReference type="Gene3D" id="1.10.287.950">
    <property type="entry name" value="Methyl-accepting chemotaxis protein"/>
    <property type="match status" value="1"/>
</dbReference>
<name>A0A975GPU3_9BACT</name>
<evidence type="ECO:0000256" key="2">
    <source>
        <dbReference type="ARBA" id="ARBA00022475"/>
    </source>
</evidence>
<evidence type="ECO:0000313" key="12">
    <source>
        <dbReference type="Proteomes" id="UP000663722"/>
    </source>
</evidence>
<evidence type="ECO:0000259" key="10">
    <source>
        <dbReference type="PROSITE" id="PS50111"/>
    </source>
</evidence>
<evidence type="ECO:0000313" key="11">
    <source>
        <dbReference type="EMBL" id="QTA89175.1"/>
    </source>
</evidence>
<dbReference type="EMBL" id="CP061800">
    <property type="protein sequence ID" value="QTA89175.1"/>
    <property type="molecule type" value="Genomic_DNA"/>
</dbReference>
<dbReference type="PROSITE" id="PS50111">
    <property type="entry name" value="CHEMOTAXIS_TRANSDUC_2"/>
    <property type="match status" value="1"/>
</dbReference>
<comment type="similarity">
    <text evidence="7">Belongs to the methyl-accepting chemotaxis (MCP) protein family.</text>
</comment>
<dbReference type="GO" id="GO:0005886">
    <property type="term" value="C:plasma membrane"/>
    <property type="evidence" value="ECO:0007669"/>
    <property type="project" value="UniProtKB-SubCell"/>
</dbReference>
<dbReference type="InterPro" id="IPR004089">
    <property type="entry name" value="MCPsignal_dom"/>
</dbReference>
<dbReference type="SMART" id="SM00283">
    <property type="entry name" value="MA"/>
    <property type="match status" value="1"/>
</dbReference>
<evidence type="ECO:0000256" key="3">
    <source>
        <dbReference type="ARBA" id="ARBA00022500"/>
    </source>
</evidence>
<dbReference type="InterPro" id="IPR033479">
    <property type="entry name" value="dCache_1"/>
</dbReference>
<keyword evidence="3" id="KW-0145">Chemotaxis</keyword>
<dbReference type="GO" id="GO:0004888">
    <property type="term" value="F:transmembrane signaling receptor activity"/>
    <property type="evidence" value="ECO:0007669"/>
    <property type="project" value="InterPro"/>
</dbReference>
<comment type="subcellular location">
    <subcellularLocation>
        <location evidence="1">Cell membrane</location>
        <topology evidence="1">Multi-pass membrane protein</topology>
    </subcellularLocation>
</comment>
<evidence type="ECO:0000256" key="9">
    <source>
        <dbReference type="SAM" id="Phobius"/>
    </source>
</evidence>
<dbReference type="InterPro" id="IPR051310">
    <property type="entry name" value="MCP_chemotaxis"/>
</dbReference>
<dbReference type="Gene3D" id="3.30.450.20">
    <property type="entry name" value="PAS domain"/>
    <property type="match status" value="1"/>
</dbReference>
<protein>
    <submittedName>
        <fullName evidence="11">Methyl-accepting chemotaxis protein domain-containing protein</fullName>
    </submittedName>
</protein>
<dbReference type="PANTHER" id="PTHR43531">
    <property type="entry name" value="PROTEIN ICFG"/>
    <property type="match status" value="1"/>
</dbReference>
<evidence type="ECO:0000256" key="5">
    <source>
        <dbReference type="ARBA" id="ARBA00022989"/>
    </source>
</evidence>
<dbReference type="KEGG" id="dmm:dnm_052250"/>
<feature type="domain" description="Methyl-accepting transducer" evidence="10">
    <location>
        <begin position="348"/>
        <end position="577"/>
    </location>
</feature>
<dbReference type="PANTHER" id="PTHR43531:SF11">
    <property type="entry name" value="METHYL-ACCEPTING CHEMOTAXIS PROTEIN 3"/>
    <property type="match status" value="1"/>
</dbReference>
<keyword evidence="5 9" id="KW-1133">Transmembrane helix</keyword>
<keyword evidence="6 9" id="KW-0472">Membrane</keyword>
<proteinExistence type="inferred from homology"/>
<sequence length="597" mass="66738">MKDISFRFIKWNFPVFICFIIIVCLILYKIENKNQLSTMKRLGYQITQQTASALENWVTDQIRIVKIIANDTHVIEACKDPEDAEKVREAHEVLLSFHKQFDYYENLPLASKMSPDKTVEISVDGSVIKVGDGQFFTDTVKGKTVGKAGPQRSYIKKIYENKDCFISEVYPSILRGNPIFVISAPVKDENGNIVGVAVVSPQMSYFTDLFVKKIKVGETGYMFFIDDRGISISHPDTTLILNDKTMEKQSLVFSNILKGKTEFKSQFEGIEKTYIARKVNIRGADILHDWYIVFTQSDREIFTSKVFSLNIIIAGLVMIVIYLVVMFFVSKIIVVQPISNVSDHLNQEITETDSISEQISVQTKLLKQRSGDQSLSVGKISCSLEEMSSKIKENAESARLSKISRNESSDALRTADKAMKKAIRAMARIKSKGEDTGKIIKTIDEIAFQTNLLALNAAVKAARAGELGAGFAVVAGEVRNLALRTTEAAKDTQNLIVDTVTEIDNGAELIKKTSEAFNIVIESNTRLAELIEKVSVSSDEQVQEIEQIHFIAEEINTLIQKNNADAESFISAASKLDVQARQLNDFVFKLNSLVRNG</sequence>
<evidence type="ECO:0000256" key="7">
    <source>
        <dbReference type="ARBA" id="ARBA00029447"/>
    </source>
</evidence>
<dbReference type="Pfam" id="PF02743">
    <property type="entry name" value="dCache_1"/>
    <property type="match status" value="1"/>
</dbReference>
<dbReference type="CDD" id="cd18773">
    <property type="entry name" value="PDC1_HK_sensor"/>
    <property type="match status" value="1"/>
</dbReference>
<feature type="transmembrane region" description="Helical" evidence="9">
    <location>
        <begin position="12"/>
        <end position="30"/>
    </location>
</feature>
<keyword evidence="2" id="KW-1003">Cell membrane</keyword>
<dbReference type="GO" id="GO:0006935">
    <property type="term" value="P:chemotaxis"/>
    <property type="evidence" value="ECO:0007669"/>
    <property type="project" value="UniProtKB-KW"/>
</dbReference>
<dbReference type="AlphaFoldDB" id="A0A975GPU3"/>
<dbReference type="Pfam" id="PF00015">
    <property type="entry name" value="MCPsignal"/>
    <property type="match status" value="1"/>
</dbReference>
<accession>A0A975GPU3</accession>
<keyword evidence="4 9" id="KW-0812">Transmembrane</keyword>
<dbReference type="SUPFAM" id="SSF58104">
    <property type="entry name" value="Methyl-accepting chemotaxis protein (MCP) signaling domain"/>
    <property type="match status" value="1"/>
</dbReference>
<feature type="transmembrane region" description="Helical" evidence="9">
    <location>
        <begin position="306"/>
        <end position="329"/>
    </location>
</feature>
<dbReference type="PRINTS" id="PR00260">
    <property type="entry name" value="CHEMTRNSDUCR"/>
</dbReference>
<dbReference type="InterPro" id="IPR004090">
    <property type="entry name" value="Chemotax_Me-accpt_rcpt"/>
</dbReference>
<evidence type="ECO:0000256" key="8">
    <source>
        <dbReference type="PROSITE-ProRule" id="PRU00284"/>
    </source>
</evidence>
<evidence type="ECO:0000256" key="6">
    <source>
        <dbReference type="ARBA" id="ARBA00023136"/>
    </source>
</evidence>
<evidence type="ECO:0000256" key="4">
    <source>
        <dbReference type="ARBA" id="ARBA00022692"/>
    </source>
</evidence>
<keyword evidence="8" id="KW-0807">Transducer</keyword>
<dbReference type="GO" id="GO:0007165">
    <property type="term" value="P:signal transduction"/>
    <property type="evidence" value="ECO:0007669"/>
    <property type="project" value="UniProtKB-KW"/>
</dbReference>
<reference evidence="11" key="1">
    <citation type="journal article" date="2021" name="Microb. Physiol.">
        <title>Proteogenomic Insights into the Physiology of Marine, Sulfate-Reducing, Filamentous Desulfonema limicola and Desulfonema magnum.</title>
        <authorList>
            <person name="Schnaars V."/>
            <person name="Wohlbrand L."/>
            <person name="Scheve S."/>
            <person name="Hinrichs C."/>
            <person name="Reinhardt R."/>
            <person name="Rabus R."/>
        </authorList>
    </citation>
    <scope>NUCLEOTIDE SEQUENCE</scope>
    <source>
        <strain evidence="11">4be13</strain>
    </source>
</reference>
<gene>
    <name evidence="11" type="ORF">dnm_052250</name>
</gene>
<evidence type="ECO:0000256" key="1">
    <source>
        <dbReference type="ARBA" id="ARBA00004651"/>
    </source>
</evidence>